<dbReference type="InterPro" id="IPR052174">
    <property type="entry name" value="Flavoredoxin"/>
</dbReference>
<accession>A0A023D9D8</accession>
<evidence type="ECO:0000259" key="4">
    <source>
        <dbReference type="SMART" id="SM00903"/>
    </source>
</evidence>
<dbReference type="RefSeq" id="WP_042062330.1">
    <property type="nucleotide sequence ID" value="NZ_BAND01000247.1"/>
</dbReference>
<comment type="caution">
    <text evidence="5">The sequence shown here is derived from an EMBL/GenBank/DDBJ whole genome shotgun (WGS) entry which is preliminary data.</text>
</comment>
<reference evidence="6" key="1">
    <citation type="journal article" date="2014" name="FEMS Microbiol. Lett.">
        <title>Draft Genomic DNA Sequence of the Facultatively Methylotrophic Bacterium Acidomonas methanolica type strain MB58.</title>
        <authorList>
            <person name="Higashiura N."/>
            <person name="Hadano H."/>
            <person name="Hirakawa H."/>
            <person name="Matsutani M."/>
            <person name="Takabe S."/>
            <person name="Matsushita K."/>
            <person name="Azuma Y."/>
        </authorList>
    </citation>
    <scope>NUCLEOTIDE SEQUENCE [LARGE SCALE GENOMIC DNA]</scope>
    <source>
        <strain evidence="6">MB58</strain>
    </source>
</reference>
<dbReference type="GO" id="GO:0010181">
    <property type="term" value="F:FMN binding"/>
    <property type="evidence" value="ECO:0007669"/>
    <property type="project" value="InterPro"/>
</dbReference>
<evidence type="ECO:0000313" key="6">
    <source>
        <dbReference type="Proteomes" id="UP000019760"/>
    </source>
</evidence>
<dbReference type="SUPFAM" id="SSF50475">
    <property type="entry name" value="FMN-binding split barrel"/>
    <property type="match status" value="1"/>
</dbReference>
<dbReference type="Proteomes" id="UP000019760">
    <property type="component" value="Unassembled WGS sequence"/>
</dbReference>
<proteinExistence type="inferred from homology"/>
<dbReference type="SMART" id="SM00903">
    <property type="entry name" value="Flavin_Reduct"/>
    <property type="match status" value="1"/>
</dbReference>
<keyword evidence="2" id="KW-0285">Flavoprotein</keyword>
<keyword evidence="6" id="KW-1185">Reference proteome</keyword>
<dbReference type="EMBL" id="BAND01000247">
    <property type="protein sequence ID" value="GAJ30738.1"/>
    <property type="molecule type" value="Genomic_DNA"/>
</dbReference>
<dbReference type="GO" id="GO:0016646">
    <property type="term" value="F:oxidoreductase activity, acting on the CH-NH group of donors, NAD or NADP as acceptor"/>
    <property type="evidence" value="ECO:0007669"/>
    <property type="project" value="UniProtKB-ARBA"/>
</dbReference>
<organism evidence="5 6">
    <name type="scientific">Acidomonas methanolica NBRC 104435</name>
    <dbReference type="NCBI Taxonomy" id="1231351"/>
    <lineage>
        <taxon>Bacteria</taxon>
        <taxon>Pseudomonadati</taxon>
        <taxon>Pseudomonadota</taxon>
        <taxon>Alphaproteobacteria</taxon>
        <taxon>Acetobacterales</taxon>
        <taxon>Acetobacteraceae</taxon>
        <taxon>Acidomonas</taxon>
    </lineage>
</organism>
<reference evidence="5 6" key="2">
    <citation type="journal article" date="2014" name="FEMS Microbiol. Lett.">
        <title>Draft genomic DNA sequence of the facultatively methylotrophic bacterium Acidomonas methanolica type strain MB58.</title>
        <authorList>
            <person name="Higashiura N."/>
            <person name="Hadano H."/>
            <person name="Hirakawa H."/>
            <person name="Matsutani M."/>
            <person name="Takabe S."/>
            <person name="Matsushita K."/>
            <person name="Azuma Y."/>
        </authorList>
    </citation>
    <scope>NUCLEOTIDE SEQUENCE [LARGE SCALE GENOMIC DNA]</scope>
    <source>
        <strain evidence="5 6">MB58</strain>
    </source>
</reference>
<gene>
    <name evidence="5" type="ORF">Amme_267_009</name>
</gene>
<comment type="cofactor">
    <cofactor evidence="1">
        <name>FMN</name>
        <dbReference type="ChEBI" id="CHEBI:58210"/>
    </cofactor>
</comment>
<dbReference type="AlphaFoldDB" id="A0A023D9D8"/>
<dbReference type="InterPro" id="IPR002563">
    <property type="entry name" value="Flavin_Rdtase-like_dom"/>
</dbReference>
<comment type="similarity">
    <text evidence="3">Belongs to the flavoredoxin family.</text>
</comment>
<dbReference type="Gene3D" id="2.30.110.10">
    <property type="entry name" value="Electron Transport, Fmn-binding Protein, Chain A"/>
    <property type="match status" value="1"/>
</dbReference>
<name>A0A023D9D8_ACIMT</name>
<evidence type="ECO:0000256" key="1">
    <source>
        <dbReference type="ARBA" id="ARBA00001917"/>
    </source>
</evidence>
<sequence>MQPFPLDQAFTFLESGPVTLLTTHDGGRDNVMTITWTMVLDFDARFAITTGPWNYSWEAIEKTRECVLAIPSADMLDTVVGIGLCSGRDTDKFEKFGLDRRKAERVKAPLLTECLANIECRVIDIIAPYGIVILEGVAVHADPHRKERSSLHAIGDGTFVTDGPVLDRRMMMRSKLPPSVLTHKS</sequence>
<dbReference type="PANTHER" id="PTHR43567:SF1">
    <property type="entry name" value="FLAVOREDOXIN"/>
    <property type="match status" value="1"/>
</dbReference>
<dbReference type="PANTHER" id="PTHR43567">
    <property type="entry name" value="FLAVOREDOXIN-RELATED-RELATED"/>
    <property type="match status" value="1"/>
</dbReference>
<feature type="domain" description="Flavin reductase like" evidence="4">
    <location>
        <begin position="12"/>
        <end position="153"/>
    </location>
</feature>
<dbReference type="OrthoDB" id="9792436at2"/>
<evidence type="ECO:0000256" key="3">
    <source>
        <dbReference type="ARBA" id="ARBA00038054"/>
    </source>
</evidence>
<evidence type="ECO:0000313" key="5">
    <source>
        <dbReference type="EMBL" id="GAJ30738.1"/>
    </source>
</evidence>
<protein>
    <recommendedName>
        <fullName evidence="4">Flavin reductase like domain-containing protein</fullName>
    </recommendedName>
</protein>
<dbReference type="Pfam" id="PF01613">
    <property type="entry name" value="Flavin_Reduct"/>
    <property type="match status" value="1"/>
</dbReference>
<evidence type="ECO:0000256" key="2">
    <source>
        <dbReference type="ARBA" id="ARBA00022630"/>
    </source>
</evidence>
<dbReference type="InterPro" id="IPR012349">
    <property type="entry name" value="Split_barrel_FMN-bd"/>
</dbReference>